<evidence type="ECO:0000313" key="3">
    <source>
        <dbReference type="EMBL" id="RLQ96711.1"/>
    </source>
</evidence>
<accession>A0A3L7K3X0</accession>
<dbReference type="InterPro" id="IPR001455">
    <property type="entry name" value="TusA-like"/>
</dbReference>
<organism evidence="3 4">
    <name type="scientific">Falsibacillus albus</name>
    <dbReference type="NCBI Taxonomy" id="2478915"/>
    <lineage>
        <taxon>Bacteria</taxon>
        <taxon>Bacillati</taxon>
        <taxon>Bacillota</taxon>
        <taxon>Bacilli</taxon>
        <taxon>Bacillales</taxon>
        <taxon>Bacillaceae</taxon>
        <taxon>Falsibacillus</taxon>
    </lineage>
</organism>
<dbReference type="Pfam" id="PF01206">
    <property type="entry name" value="TusA"/>
    <property type="match status" value="1"/>
</dbReference>
<dbReference type="CDD" id="cd00291">
    <property type="entry name" value="SirA_YedF_YeeD"/>
    <property type="match status" value="1"/>
</dbReference>
<dbReference type="GO" id="GO:0016740">
    <property type="term" value="F:transferase activity"/>
    <property type="evidence" value="ECO:0007669"/>
    <property type="project" value="UniProtKB-KW"/>
</dbReference>
<dbReference type="PROSITE" id="PS01148">
    <property type="entry name" value="UPF0033"/>
    <property type="match status" value="1"/>
</dbReference>
<dbReference type="InterPro" id="IPR036868">
    <property type="entry name" value="TusA-like_sf"/>
</dbReference>
<evidence type="ECO:0000259" key="2">
    <source>
        <dbReference type="PROSITE" id="PS01148"/>
    </source>
</evidence>
<dbReference type="OrthoDB" id="9796234at2"/>
<dbReference type="PANTHER" id="PTHR33279">
    <property type="entry name" value="SULFUR CARRIER PROTEIN YEDF-RELATED"/>
    <property type="match status" value="1"/>
</dbReference>
<sequence length="75" mass="8137">MNAAKIIDATGLSCPMPIIKTKKAIDSIESGEVIELHATDKGSTTDLKAWTESTGNKLVDAKEEDGVFKFWIQKA</sequence>
<dbReference type="SUPFAM" id="SSF64307">
    <property type="entry name" value="SirA-like"/>
    <property type="match status" value="1"/>
</dbReference>
<dbReference type="Proteomes" id="UP000276770">
    <property type="component" value="Unassembled WGS sequence"/>
</dbReference>
<dbReference type="PANTHER" id="PTHR33279:SF6">
    <property type="entry name" value="SULFUR CARRIER PROTEIN YEDF-RELATED"/>
    <property type="match status" value="1"/>
</dbReference>
<evidence type="ECO:0000313" key="4">
    <source>
        <dbReference type="Proteomes" id="UP000276770"/>
    </source>
</evidence>
<name>A0A3L7K3X0_9BACI</name>
<dbReference type="Gene3D" id="3.30.110.40">
    <property type="entry name" value="TusA-like domain"/>
    <property type="match status" value="1"/>
</dbReference>
<keyword evidence="3" id="KW-0808">Transferase</keyword>
<proteinExistence type="inferred from homology"/>
<protein>
    <submittedName>
        <fullName evidence="3">Sulfurtransferase TusA family protein</fullName>
    </submittedName>
</protein>
<dbReference type="RefSeq" id="WP_121679732.1">
    <property type="nucleotide sequence ID" value="NZ_RCVZ01000003.1"/>
</dbReference>
<gene>
    <name evidence="3" type="ORF">D9X91_06295</name>
</gene>
<keyword evidence="4" id="KW-1185">Reference proteome</keyword>
<comment type="similarity">
    <text evidence="1">Belongs to the sulfur carrier protein TusA family.</text>
</comment>
<evidence type="ECO:0000256" key="1">
    <source>
        <dbReference type="ARBA" id="ARBA00008984"/>
    </source>
</evidence>
<reference evidence="3 4" key="1">
    <citation type="submission" date="2018-10" db="EMBL/GenBank/DDBJ databases">
        <title>Falsibacillus sp. genome draft.</title>
        <authorList>
            <person name="Shi S."/>
        </authorList>
    </citation>
    <scope>NUCLEOTIDE SEQUENCE [LARGE SCALE GENOMIC DNA]</scope>
    <source>
        <strain evidence="3 4">GY 10110</strain>
    </source>
</reference>
<dbReference type="AlphaFoldDB" id="A0A3L7K3X0"/>
<feature type="domain" description="UPF0033" evidence="2">
    <location>
        <begin position="7"/>
        <end position="31"/>
    </location>
</feature>
<comment type="caution">
    <text evidence="3">The sequence shown here is derived from an EMBL/GenBank/DDBJ whole genome shotgun (WGS) entry which is preliminary data.</text>
</comment>
<dbReference type="EMBL" id="RCVZ01000003">
    <property type="protein sequence ID" value="RLQ96711.1"/>
    <property type="molecule type" value="Genomic_DNA"/>
</dbReference>